<protein>
    <submittedName>
        <fullName evidence="2">Uncharacterized protein</fullName>
    </submittedName>
</protein>
<keyword evidence="3" id="KW-1185">Reference proteome</keyword>
<sequence length="898" mass="93639">MEASIEVGRVGQALVVGRPGADREAIALAEAARPERGRTTVVVGASAVDAVARIDPWVIADIAETTTGSLRLVAPKLAVAAEDKAWPPARLLSELLGTEVVVPERMPIALPDGSLFVPGSGAGWVAYRSGGPPFRVGPRLPVPPWQRHLPVALPPGVAQIPFGLWVRAGGGLPRPGDPLFRQPPDPDRMFVVIGAPGESSPGPEAVASLLRSLTEEGRDRAVLAHYGCPGLADEVVAMLGRPVRVAHGVPFERRPVVVDESGNRVWRPFAVESVYLPDRGPVLDRWVAPAPEMVLTGPGSYRLVDGWKVEVVPRGLLVKPESLPAEPEWETGTGPKAELVLASDREVPATVVAAVDELVRGLSDDAVASLRIVPLTWPAALAARRLEATDRVVWPGALEAAREDQAAAALEAEDVAPPAGVVVTADGRVLPAEPVLTASSWDFRSPPGEQAIGAPAGREAPEESAPAGEPARPQRPEPAPAPATAPPRHRHVPVEVPSRIESTLSATVSASSANPVEEEPAFLPQTELTPLSPHLPAEPVPGRPGLPPLSQVSPSGPVPPPPGPAHGDDTTSVPLSAVEPAPPTKVQTVLNTVRHARVSQAGARSVATTLGTVVRRAEALPPLVASAESRTSEAPVAASPKTPEPEAKAPEAPPVSSPAVRTEPAPRAAVASSPVEVPADARSTPEQRKNVRDALGSKYDVATRAVTKLLSERPGLRASRGEEGALLAELAAVRVFGEEPGTTYDTDFHVCLAGGLRRLPTVRTVVVRGVPDDVALAPETLVRLREPLVAAPSDSPHAVGGTEALIWATTARRLHGLVHVAGPDQLDVSRDVVLPGHTRLRVLGVEGGPVRRILLAEEGSEGEEVLARLRAAAKGRAAAELDGGPAANGRWYGPLPAA</sequence>
<comment type="caution">
    <text evidence="2">The sequence shown here is derived from an EMBL/GenBank/DDBJ whole genome shotgun (WGS) entry which is preliminary data.</text>
</comment>
<feature type="compositionally biased region" description="Low complexity" evidence="1">
    <location>
        <begin position="453"/>
        <end position="471"/>
    </location>
</feature>
<gene>
    <name evidence="2" type="ORF">GCM10009754_68830</name>
</gene>
<evidence type="ECO:0000313" key="3">
    <source>
        <dbReference type="Proteomes" id="UP001501116"/>
    </source>
</evidence>
<feature type="compositionally biased region" description="Low complexity" evidence="1">
    <location>
        <begin position="657"/>
        <end position="681"/>
    </location>
</feature>
<reference evidence="2 3" key="1">
    <citation type="journal article" date="2019" name="Int. J. Syst. Evol. Microbiol.">
        <title>The Global Catalogue of Microorganisms (GCM) 10K type strain sequencing project: providing services to taxonomists for standard genome sequencing and annotation.</title>
        <authorList>
            <consortium name="The Broad Institute Genomics Platform"/>
            <consortium name="The Broad Institute Genome Sequencing Center for Infectious Disease"/>
            <person name="Wu L."/>
            <person name="Ma J."/>
        </authorList>
    </citation>
    <scope>NUCLEOTIDE SEQUENCE [LARGE SCALE GENOMIC DNA]</scope>
    <source>
        <strain evidence="2 3">JCM 14545</strain>
    </source>
</reference>
<evidence type="ECO:0000313" key="2">
    <source>
        <dbReference type="EMBL" id="GAA1982173.1"/>
    </source>
</evidence>
<feature type="compositionally biased region" description="Basic and acidic residues" evidence="1">
    <location>
        <begin position="683"/>
        <end position="692"/>
    </location>
</feature>
<evidence type="ECO:0000256" key="1">
    <source>
        <dbReference type="SAM" id="MobiDB-lite"/>
    </source>
</evidence>
<accession>A0ABN2S904</accession>
<feature type="region of interest" description="Disordered" evidence="1">
    <location>
        <begin position="624"/>
        <end position="696"/>
    </location>
</feature>
<organism evidence="2 3">
    <name type="scientific">Amycolatopsis minnesotensis</name>
    <dbReference type="NCBI Taxonomy" id="337894"/>
    <lineage>
        <taxon>Bacteria</taxon>
        <taxon>Bacillati</taxon>
        <taxon>Actinomycetota</taxon>
        <taxon>Actinomycetes</taxon>
        <taxon>Pseudonocardiales</taxon>
        <taxon>Pseudonocardiaceae</taxon>
        <taxon>Amycolatopsis</taxon>
    </lineage>
</organism>
<proteinExistence type="predicted"/>
<feature type="compositionally biased region" description="Pro residues" evidence="1">
    <location>
        <begin position="476"/>
        <end position="485"/>
    </location>
</feature>
<name>A0ABN2S904_9PSEU</name>
<feature type="compositionally biased region" description="Pro residues" evidence="1">
    <location>
        <begin position="536"/>
        <end position="547"/>
    </location>
</feature>
<dbReference type="EMBL" id="BAAANN010000036">
    <property type="protein sequence ID" value="GAA1982173.1"/>
    <property type="molecule type" value="Genomic_DNA"/>
</dbReference>
<feature type="region of interest" description="Disordered" evidence="1">
    <location>
        <begin position="439"/>
        <end position="492"/>
    </location>
</feature>
<feature type="region of interest" description="Disordered" evidence="1">
    <location>
        <begin position="527"/>
        <end position="585"/>
    </location>
</feature>
<dbReference type="Gene3D" id="3.90.176.10">
    <property type="entry name" value="Toxin ADP-ribosyltransferase, Chain A, domain 1"/>
    <property type="match status" value="1"/>
</dbReference>
<dbReference type="Proteomes" id="UP001501116">
    <property type="component" value="Unassembled WGS sequence"/>
</dbReference>